<evidence type="ECO:0000313" key="3">
    <source>
        <dbReference type="EMBL" id="KAK6926250.1"/>
    </source>
</evidence>
<feature type="region of interest" description="Disordered" evidence="2">
    <location>
        <begin position="23"/>
        <end position="45"/>
    </location>
</feature>
<name>A0AAN8Z8H0_9MAGN</name>
<evidence type="ECO:0000313" key="4">
    <source>
        <dbReference type="Proteomes" id="UP001370490"/>
    </source>
</evidence>
<dbReference type="PANTHER" id="PTHR31175:SF82">
    <property type="entry name" value="AUXIN-RESPONSIVE PROTEIN SAUR65"/>
    <property type="match status" value="1"/>
</dbReference>
<evidence type="ECO:0000256" key="1">
    <source>
        <dbReference type="ARBA" id="ARBA00006974"/>
    </source>
</evidence>
<dbReference type="InterPro" id="IPR003676">
    <property type="entry name" value="SAUR_fam"/>
</dbReference>
<reference evidence="3 4" key="1">
    <citation type="submission" date="2023-12" db="EMBL/GenBank/DDBJ databases">
        <title>A high-quality genome assembly for Dillenia turbinata (Dilleniales).</title>
        <authorList>
            <person name="Chanderbali A."/>
        </authorList>
    </citation>
    <scope>NUCLEOTIDE SEQUENCE [LARGE SCALE GENOMIC DNA]</scope>
    <source>
        <strain evidence="3">LSX21</strain>
        <tissue evidence="3">Leaf</tissue>
    </source>
</reference>
<dbReference type="Proteomes" id="UP001370490">
    <property type="component" value="Unassembled WGS sequence"/>
</dbReference>
<sequence>MIIHLEKFIKLAMRRWQKAARTKKRRISSQAQKAKSGAKKGVPTTSDAKRGSFVAYTSDGRKCSIPLSYLDHEIFKQLFKMSKEEFGLQSDGRVRLACDSVFLEYIVLLLRGGIVDEELEQALLVSLATSGCSAAASSSFQHLGLSNRLHVVCT</sequence>
<dbReference type="Pfam" id="PF02519">
    <property type="entry name" value="Auxin_inducible"/>
    <property type="match status" value="1"/>
</dbReference>
<accession>A0AAN8Z8H0</accession>
<proteinExistence type="inferred from homology"/>
<dbReference type="EMBL" id="JBAMMX010000015">
    <property type="protein sequence ID" value="KAK6926250.1"/>
    <property type="molecule type" value="Genomic_DNA"/>
</dbReference>
<keyword evidence="4" id="KW-1185">Reference proteome</keyword>
<feature type="compositionally biased region" description="Low complexity" evidence="2">
    <location>
        <begin position="28"/>
        <end position="41"/>
    </location>
</feature>
<comment type="similarity">
    <text evidence="1">Belongs to the ARG7 family.</text>
</comment>
<comment type="caution">
    <text evidence="3">The sequence shown here is derived from an EMBL/GenBank/DDBJ whole genome shotgun (WGS) entry which is preliminary data.</text>
</comment>
<dbReference type="PANTHER" id="PTHR31175">
    <property type="entry name" value="AUXIN-RESPONSIVE FAMILY PROTEIN"/>
    <property type="match status" value="1"/>
</dbReference>
<dbReference type="AlphaFoldDB" id="A0AAN8Z8H0"/>
<gene>
    <name evidence="3" type="ORF">RJ641_007969</name>
</gene>
<evidence type="ECO:0000256" key="2">
    <source>
        <dbReference type="SAM" id="MobiDB-lite"/>
    </source>
</evidence>
<dbReference type="GO" id="GO:0009733">
    <property type="term" value="P:response to auxin"/>
    <property type="evidence" value="ECO:0007669"/>
    <property type="project" value="InterPro"/>
</dbReference>
<protein>
    <submittedName>
        <fullName evidence="3">Small auxin-up RNA</fullName>
    </submittedName>
</protein>
<organism evidence="3 4">
    <name type="scientific">Dillenia turbinata</name>
    <dbReference type="NCBI Taxonomy" id="194707"/>
    <lineage>
        <taxon>Eukaryota</taxon>
        <taxon>Viridiplantae</taxon>
        <taxon>Streptophyta</taxon>
        <taxon>Embryophyta</taxon>
        <taxon>Tracheophyta</taxon>
        <taxon>Spermatophyta</taxon>
        <taxon>Magnoliopsida</taxon>
        <taxon>eudicotyledons</taxon>
        <taxon>Gunneridae</taxon>
        <taxon>Pentapetalae</taxon>
        <taxon>Dilleniales</taxon>
        <taxon>Dilleniaceae</taxon>
        <taxon>Dillenia</taxon>
    </lineage>
</organism>